<evidence type="ECO:0000259" key="4">
    <source>
        <dbReference type="Pfam" id="PF09375"/>
    </source>
</evidence>
<dbReference type="Gene3D" id="1.20.1420.20">
    <property type="entry name" value="M75 peptidase, HXXE motif"/>
    <property type="match status" value="1"/>
</dbReference>
<dbReference type="EMBL" id="FLRC01000023">
    <property type="protein sequence ID" value="SBT25938.1"/>
    <property type="molecule type" value="Genomic_DNA"/>
</dbReference>
<feature type="chain" id="PRO_5015062562" evidence="3">
    <location>
        <begin position="23"/>
        <end position="362"/>
    </location>
</feature>
<dbReference type="OrthoDB" id="5729110at2"/>
<dbReference type="CDD" id="cd14659">
    <property type="entry name" value="Imelysin-like_IPPA"/>
    <property type="match status" value="1"/>
</dbReference>
<gene>
    <name evidence="5" type="ORF">ODI_01746</name>
    <name evidence="6" type="ORF">ODI_R3066</name>
</gene>
<feature type="signal peptide" evidence="3">
    <location>
        <begin position="1"/>
        <end position="22"/>
    </location>
</feature>
<evidence type="ECO:0000313" key="6">
    <source>
        <dbReference type="EMBL" id="SOE50923.1"/>
    </source>
</evidence>
<evidence type="ECO:0000313" key="7">
    <source>
        <dbReference type="Proteomes" id="UP000078558"/>
    </source>
</evidence>
<dbReference type="RefSeq" id="WP_067754819.1">
    <property type="nucleotide sequence ID" value="NZ_LT907988.1"/>
</dbReference>
<dbReference type="Pfam" id="PF09375">
    <property type="entry name" value="Peptidase_M75"/>
    <property type="match status" value="1"/>
</dbReference>
<dbReference type="InterPro" id="IPR018976">
    <property type="entry name" value="Imelysin-like"/>
</dbReference>
<dbReference type="STRING" id="1851544.ODI_01746"/>
<dbReference type="InterPro" id="IPR034984">
    <property type="entry name" value="Imelysin-like_IPPA"/>
</dbReference>
<dbReference type="InterPro" id="IPR038352">
    <property type="entry name" value="Imelysin_sf"/>
</dbReference>
<keyword evidence="2 3" id="KW-0732">Signal</keyword>
<evidence type="ECO:0000256" key="2">
    <source>
        <dbReference type="ARBA" id="ARBA00022729"/>
    </source>
</evidence>
<sequence length="362" mass="38741">MRRSLSLVLLVMSLSGAGAASAAQQDAVPADLGQRLVTTYAAPATQRLDADARALAQALDALCKQPAAKAAESVQARFRSVVLAWSGVEFLRFGPLVEGNRYERIAFWPDPRGVMSRQVQGLLADPAVTALDAQALSARSVAQQGLPALEFLLYRDGGVLEAARQGRAEAPDCAYAQAAAGALALQTGALAQAWSAQGEYARQFSRPAADNPLYRTPREVAAEAIKALSTGLQFARDVKLVPVLAEPYQDSRARRAPYWRSGLTAPALAASVASMLRFHDAAGWALPAEEAWRVEGLRRELVQLRDVLGSLKAPVRDLLQDPEGRRQLTLATLLLKNAKDLLDQDLAPQLGVTIGFNALDGD</sequence>
<dbReference type="KEGG" id="odi:ODI_R3066"/>
<name>A0A1C3K3C4_9BURK</name>
<organism evidence="5 7">
    <name type="scientific">Orrella dioscoreae</name>
    <dbReference type="NCBI Taxonomy" id="1851544"/>
    <lineage>
        <taxon>Bacteria</taxon>
        <taxon>Pseudomonadati</taxon>
        <taxon>Pseudomonadota</taxon>
        <taxon>Betaproteobacteria</taxon>
        <taxon>Burkholderiales</taxon>
        <taxon>Alcaligenaceae</taxon>
        <taxon>Orrella</taxon>
    </lineage>
</organism>
<evidence type="ECO:0000256" key="3">
    <source>
        <dbReference type="SAM" id="SignalP"/>
    </source>
</evidence>
<dbReference type="AlphaFoldDB" id="A0A1C3K3C4"/>
<reference evidence="6 7" key="2">
    <citation type="submission" date="2017-08" db="EMBL/GenBank/DDBJ databases">
        <authorList>
            <person name="de Groot N.N."/>
        </authorList>
    </citation>
    <scope>NUCLEOTIDE SEQUENCE [LARGE SCALE GENOMIC DNA]</scope>
    <source>
        <strain evidence="6">Orrdi1</strain>
    </source>
</reference>
<proteinExistence type="predicted"/>
<feature type="domain" description="Imelysin-like" evidence="4">
    <location>
        <begin position="45"/>
        <end position="332"/>
    </location>
</feature>
<keyword evidence="7" id="KW-1185">Reference proteome</keyword>
<dbReference type="EMBL" id="LT907988">
    <property type="protein sequence ID" value="SOE50923.1"/>
    <property type="molecule type" value="Genomic_DNA"/>
</dbReference>
<dbReference type="GO" id="GO:0030313">
    <property type="term" value="C:cell envelope"/>
    <property type="evidence" value="ECO:0007669"/>
    <property type="project" value="UniProtKB-SubCell"/>
</dbReference>
<reference evidence="5 7" key="1">
    <citation type="submission" date="2016-06" db="EMBL/GenBank/DDBJ databases">
        <authorList>
            <person name="Kjaerup R.B."/>
            <person name="Dalgaard T.S."/>
            <person name="Juul-Madsen H.R."/>
        </authorList>
    </citation>
    <scope>NUCLEOTIDE SEQUENCE [LARGE SCALE GENOMIC DNA]</scope>
    <source>
        <strain evidence="5">Orrdi1</strain>
    </source>
</reference>
<protein>
    <submittedName>
        <fullName evidence="5">Iron-regulated protein A</fullName>
    </submittedName>
</protein>
<evidence type="ECO:0000313" key="5">
    <source>
        <dbReference type="EMBL" id="SBT25938.1"/>
    </source>
</evidence>
<evidence type="ECO:0000256" key="1">
    <source>
        <dbReference type="ARBA" id="ARBA00004196"/>
    </source>
</evidence>
<accession>A0A1C3K3C4</accession>
<comment type="subcellular location">
    <subcellularLocation>
        <location evidence="1">Cell envelope</location>
    </subcellularLocation>
</comment>
<dbReference type="Proteomes" id="UP000078558">
    <property type="component" value="Chromosome I"/>
</dbReference>